<keyword evidence="2" id="KW-0808">Transferase</keyword>
<dbReference type="PANTHER" id="PTHR45036:SF1">
    <property type="entry name" value="METHYLTRANSFERASE LIKE 7A"/>
    <property type="match status" value="1"/>
</dbReference>
<protein>
    <submittedName>
        <fullName evidence="2">Methyltransferase-like protein 7A</fullName>
    </submittedName>
</protein>
<proteinExistence type="evidence at transcript level"/>
<dbReference type="GO" id="GO:0008757">
    <property type="term" value="F:S-adenosylmethionine-dependent methyltransferase activity"/>
    <property type="evidence" value="ECO:0007669"/>
    <property type="project" value="InterPro"/>
</dbReference>
<reference evidence="2" key="1">
    <citation type="journal article" date="2018" name="Biosci. Biotechnol. Biochem.">
        <title>Polysaccharide hydrolase of the hadal zone amphipods Hirondellea gigas.</title>
        <authorList>
            <person name="Kobayashi H."/>
            <person name="Nagahama T."/>
            <person name="Arai W."/>
            <person name="Sasagawa Y."/>
            <person name="Umeda M."/>
            <person name="Hayashi T."/>
            <person name="Nikaido I."/>
            <person name="Watanabe H."/>
            <person name="Oguri K."/>
            <person name="Kitazato H."/>
            <person name="Fujioka K."/>
            <person name="Kido Y."/>
            <person name="Takami H."/>
        </authorList>
    </citation>
    <scope>NUCLEOTIDE SEQUENCE</scope>
    <source>
        <tissue evidence="2">Whole body</tissue>
    </source>
</reference>
<organism evidence="2">
    <name type="scientific">Hirondellea gigas</name>
    <dbReference type="NCBI Taxonomy" id="1518452"/>
    <lineage>
        <taxon>Eukaryota</taxon>
        <taxon>Metazoa</taxon>
        <taxon>Ecdysozoa</taxon>
        <taxon>Arthropoda</taxon>
        <taxon>Crustacea</taxon>
        <taxon>Multicrustacea</taxon>
        <taxon>Malacostraca</taxon>
        <taxon>Eumalacostraca</taxon>
        <taxon>Peracarida</taxon>
        <taxon>Amphipoda</taxon>
        <taxon>Amphilochidea</taxon>
        <taxon>Lysianassida</taxon>
        <taxon>Lysianassidira</taxon>
        <taxon>Lysianassoidea</taxon>
        <taxon>Lysianassidae</taxon>
        <taxon>Hirondellea</taxon>
    </lineage>
</organism>
<dbReference type="Pfam" id="PF08241">
    <property type="entry name" value="Methyltransf_11"/>
    <property type="match status" value="1"/>
</dbReference>
<dbReference type="GO" id="GO:0032259">
    <property type="term" value="P:methylation"/>
    <property type="evidence" value="ECO:0007669"/>
    <property type="project" value="UniProtKB-KW"/>
</dbReference>
<sequence>MFCCVVVSFVVGYLVCLVMPDLRRRAFAAYMDYFTKAIDPMYETFKKEVFGPIKDIKSKIPELQKKHAIRILEIGVGTGTNFQFYPEGCHLVVVDPNPHFKKYYDANRAKFPQIKSEEIIVAGGENMDMVADNSIDVVVISLVLCSVNSTQQILQQVRRVLVPGGKLFFVEHIGEWDTKKHNFKKMFQDIFTYLRIWPYLFDGCELTRDTLKELEQAGFSKLNAKRKYAPIEHSFFQILNPHVVGNATK</sequence>
<dbReference type="SUPFAM" id="SSF53335">
    <property type="entry name" value="S-adenosyl-L-methionine-dependent methyltransferases"/>
    <property type="match status" value="1"/>
</dbReference>
<keyword evidence="2" id="KW-0489">Methyltransferase</keyword>
<dbReference type="InterPro" id="IPR029063">
    <property type="entry name" value="SAM-dependent_MTases_sf"/>
</dbReference>
<evidence type="ECO:0000259" key="1">
    <source>
        <dbReference type="Pfam" id="PF08241"/>
    </source>
</evidence>
<evidence type="ECO:0000313" key="2">
    <source>
        <dbReference type="EMBL" id="LAB66150.1"/>
    </source>
</evidence>
<dbReference type="Gene3D" id="3.40.50.150">
    <property type="entry name" value="Vaccinia Virus protein VP39"/>
    <property type="match status" value="1"/>
</dbReference>
<feature type="domain" description="Methyltransferase type 11" evidence="1">
    <location>
        <begin position="72"/>
        <end position="169"/>
    </location>
</feature>
<accession>A0A2P2HWY8</accession>
<dbReference type="AlphaFoldDB" id="A0A2P2HWY8"/>
<dbReference type="InterPro" id="IPR013216">
    <property type="entry name" value="Methyltransf_11"/>
</dbReference>
<dbReference type="InterPro" id="IPR052356">
    <property type="entry name" value="Thiol_S-MT"/>
</dbReference>
<name>A0A2P2HWY8_9CRUS</name>
<dbReference type="EMBL" id="IACF01000367">
    <property type="protein sequence ID" value="LAB66150.1"/>
    <property type="molecule type" value="mRNA"/>
</dbReference>
<dbReference type="PANTHER" id="PTHR45036">
    <property type="entry name" value="METHYLTRANSFERASE LIKE 7B"/>
    <property type="match status" value="1"/>
</dbReference>
<dbReference type="CDD" id="cd02440">
    <property type="entry name" value="AdoMet_MTases"/>
    <property type="match status" value="1"/>
</dbReference>